<feature type="transmembrane region" description="Helical" evidence="5">
    <location>
        <begin position="118"/>
        <end position="140"/>
    </location>
</feature>
<evidence type="ECO:0000256" key="5">
    <source>
        <dbReference type="SAM" id="Phobius"/>
    </source>
</evidence>
<feature type="transmembrane region" description="Helical" evidence="5">
    <location>
        <begin position="146"/>
        <end position="163"/>
    </location>
</feature>
<feature type="transmembrane region" description="Helical" evidence="5">
    <location>
        <begin position="352"/>
        <end position="372"/>
    </location>
</feature>
<feature type="transmembrane region" description="Helical" evidence="5">
    <location>
        <begin position="175"/>
        <end position="197"/>
    </location>
</feature>
<sequence length="617" mass="67394">MFESFKNILLGKPLKSDDGHGDSHLLSKSQALAMLSSDALSSIAYGPEQVILVLTALSAGAIWWSLPIGIGVLILLISLTISYSQVIHAYPNGGGGAYMVSTENLSPNLGLLSGGSLLIDYMLTVAVSVSSGADAITSAFPGLKDINLEISTVLVLVLMLMNLRGLRESATALFIPVYLFIGAILILLVVGVFQIMTGDLAYHATARVGSPVTGLSLFLLLRAFTSGSASLTGVEAISNAVPFFKKPKTKNAVETLIIMSSILGIMFIGITFLNYWLGIVPSKDVTILAQIAQAVFGNSALGQALFYIFQLSTAMILAVAANTGFSAFPVLAYNMAKNKYMPHLYLEKGARLGYSNGIITLALGAILLLFLFNGSTEALIPLYTIGVFIPFALAQTGMVKYWQKHAGKNYLKKASANILGAIICYGIIAILLAFRLKDIWPFFPIILILMLMFIAIHKHYTRVAEQLRLREKDHKIVTYTGNQVLVLLGNMTQATAQALSYANAIGTQVIALHVSTKETQEKDTEILHEFKANYPNTDLVIINSDYRDIIKPTVDYVHQRSQTAKSANQTLTVLIPQFVPKKPWQKLLHNQMSLRLKYYLRWNEGIVISSYSYHLKD</sequence>
<feature type="transmembrane region" description="Helical" evidence="5">
    <location>
        <begin position="50"/>
        <end position="77"/>
    </location>
</feature>
<keyword evidence="4 5" id="KW-0472">Membrane</keyword>
<comment type="caution">
    <text evidence="6">The sequence shown here is derived from an EMBL/GenBank/DDBJ whole genome shotgun (WGS) entry which is preliminary data.</text>
</comment>
<feature type="transmembrane region" description="Helical" evidence="5">
    <location>
        <begin position="304"/>
        <end position="331"/>
    </location>
</feature>
<dbReference type="GO" id="GO:0016020">
    <property type="term" value="C:membrane"/>
    <property type="evidence" value="ECO:0007669"/>
    <property type="project" value="UniProtKB-SubCell"/>
</dbReference>
<keyword evidence="2 5" id="KW-0812">Transmembrane</keyword>
<proteinExistence type="predicted"/>
<evidence type="ECO:0000313" key="7">
    <source>
        <dbReference type="Proteomes" id="UP000018482"/>
    </source>
</evidence>
<dbReference type="Proteomes" id="UP000018482">
    <property type="component" value="Unassembled WGS sequence"/>
</dbReference>
<dbReference type="EMBL" id="ANQC01000035">
    <property type="protein sequence ID" value="ESV54111.1"/>
    <property type="molecule type" value="Genomic_DNA"/>
</dbReference>
<dbReference type="Gene3D" id="1.20.1740.10">
    <property type="entry name" value="Amino acid/polyamine transporter I"/>
    <property type="match status" value="1"/>
</dbReference>
<evidence type="ECO:0000256" key="3">
    <source>
        <dbReference type="ARBA" id="ARBA00022989"/>
    </source>
</evidence>
<evidence type="ECO:0000256" key="2">
    <source>
        <dbReference type="ARBA" id="ARBA00022692"/>
    </source>
</evidence>
<feature type="transmembrane region" description="Helical" evidence="5">
    <location>
        <begin position="414"/>
        <end position="434"/>
    </location>
</feature>
<name>V6Z1I9_STRAG</name>
<protein>
    <submittedName>
        <fullName evidence="6">Amino acid permease</fullName>
    </submittedName>
</protein>
<feature type="transmembrane region" description="Helical" evidence="5">
    <location>
        <begin position="378"/>
        <end position="402"/>
    </location>
</feature>
<evidence type="ECO:0000256" key="4">
    <source>
        <dbReference type="ARBA" id="ARBA00023136"/>
    </source>
</evidence>
<accession>V6Z1I9</accession>
<evidence type="ECO:0000313" key="6">
    <source>
        <dbReference type="EMBL" id="ESV54111.1"/>
    </source>
</evidence>
<organism evidence="6 7">
    <name type="scientific">Streptococcus agalactiae LMG 14747</name>
    <dbReference type="NCBI Taxonomy" id="1154860"/>
    <lineage>
        <taxon>Bacteria</taxon>
        <taxon>Bacillati</taxon>
        <taxon>Bacillota</taxon>
        <taxon>Bacilli</taxon>
        <taxon>Lactobacillales</taxon>
        <taxon>Streptococcaceae</taxon>
        <taxon>Streptococcus</taxon>
    </lineage>
</organism>
<feature type="transmembrane region" description="Helical" evidence="5">
    <location>
        <begin position="256"/>
        <end position="277"/>
    </location>
</feature>
<dbReference type="eggNOG" id="COG0531">
    <property type="taxonomic scope" value="Bacteria"/>
</dbReference>
<dbReference type="Pfam" id="PF13520">
    <property type="entry name" value="AA_permease_2"/>
    <property type="match status" value="1"/>
</dbReference>
<dbReference type="InterPro" id="IPR002293">
    <property type="entry name" value="AA/rel_permease1"/>
</dbReference>
<comment type="subcellular location">
    <subcellularLocation>
        <location evidence="1">Membrane</location>
        <topology evidence="1">Multi-pass membrane protein</topology>
    </subcellularLocation>
</comment>
<evidence type="ECO:0000256" key="1">
    <source>
        <dbReference type="ARBA" id="ARBA00004141"/>
    </source>
</evidence>
<dbReference type="PANTHER" id="PTHR47704:SF1">
    <property type="entry name" value="POTASSIUM TRANSPORTER KIMA"/>
    <property type="match status" value="1"/>
</dbReference>
<dbReference type="AlphaFoldDB" id="V6Z1I9"/>
<dbReference type="GO" id="GO:0022857">
    <property type="term" value="F:transmembrane transporter activity"/>
    <property type="evidence" value="ECO:0007669"/>
    <property type="project" value="InterPro"/>
</dbReference>
<gene>
    <name evidence="6" type="ORF">SAG0136_02305</name>
</gene>
<keyword evidence="3 5" id="KW-1133">Transmembrane helix</keyword>
<dbReference type="PANTHER" id="PTHR47704">
    <property type="entry name" value="POTASSIUM TRANSPORTER KIMA"/>
    <property type="match status" value="1"/>
</dbReference>
<reference evidence="6 7" key="1">
    <citation type="submission" date="2013-05" db="EMBL/GenBank/DDBJ databases">
        <authorList>
            <person name="Richards V.P."/>
            <person name="Durkin S.A.S."/>
            <person name="Kim M."/>
            <person name="Pavinski Bitar P.D."/>
            <person name="Stanhope M.J."/>
            <person name="Town C.D."/>
            <person name="Venter J.C."/>
        </authorList>
    </citation>
    <scope>NUCLEOTIDE SEQUENCE [LARGE SCALE GENOMIC DNA]</scope>
    <source>
        <strain evidence="6 7">LMG 14747</strain>
    </source>
</reference>
<feature type="transmembrane region" description="Helical" evidence="5">
    <location>
        <begin position="440"/>
        <end position="460"/>
    </location>
</feature>
<dbReference type="InterPro" id="IPR053153">
    <property type="entry name" value="APC_K+_Transporter"/>
</dbReference>